<evidence type="ECO:0000313" key="3">
    <source>
        <dbReference type="Proteomes" id="UP000011713"/>
    </source>
</evidence>
<reference evidence="2" key="2">
    <citation type="submission" date="2015-06" db="UniProtKB">
        <authorList>
            <consortium name="EnsemblProtists"/>
        </authorList>
    </citation>
    <scope>IDENTIFICATION</scope>
    <source>
        <strain evidence="2">Emoy2</strain>
    </source>
</reference>
<dbReference type="Proteomes" id="UP000011713">
    <property type="component" value="Unassembled WGS sequence"/>
</dbReference>
<feature type="region of interest" description="Disordered" evidence="1">
    <location>
        <begin position="39"/>
        <end position="72"/>
    </location>
</feature>
<reference evidence="3" key="1">
    <citation type="journal article" date="2010" name="Science">
        <title>Signatures of adaptation to obligate biotrophy in the Hyaloperonospora arabidopsidis genome.</title>
        <authorList>
            <person name="Baxter L."/>
            <person name="Tripathy S."/>
            <person name="Ishaque N."/>
            <person name="Boot N."/>
            <person name="Cabral A."/>
            <person name="Kemen E."/>
            <person name="Thines M."/>
            <person name="Ah-Fong A."/>
            <person name="Anderson R."/>
            <person name="Badejoko W."/>
            <person name="Bittner-Eddy P."/>
            <person name="Boore J.L."/>
            <person name="Chibucos M.C."/>
            <person name="Coates M."/>
            <person name="Dehal P."/>
            <person name="Delehaunty K."/>
            <person name="Dong S."/>
            <person name="Downton P."/>
            <person name="Dumas B."/>
            <person name="Fabro G."/>
            <person name="Fronick C."/>
            <person name="Fuerstenberg S.I."/>
            <person name="Fulton L."/>
            <person name="Gaulin E."/>
            <person name="Govers F."/>
            <person name="Hughes L."/>
            <person name="Humphray S."/>
            <person name="Jiang R.H."/>
            <person name="Judelson H."/>
            <person name="Kamoun S."/>
            <person name="Kyung K."/>
            <person name="Meijer H."/>
            <person name="Minx P."/>
            <person name="Morris P."/>
            <person name="Nelson J."/>
            <person name="Phuntumart V."/>
            <person name="Qutob D."/>
            <person name="Rehmany A."/>
            <person name="Rougon-Cardoso A."/>
            <person name="Ryden P."/>
            <person name="Torto-Alalibo T."/>
            <person name="Studholme D."/>
            <person name="Wang Y."/>
            <person name="Win J."/>
            <person name="Wood J."/>
            <person name="Clifton S.W."/>
            <person name="Rogers J."/>
            <person name="Van den Ackerveken G."/>
            <person name="Jones J.D."/>
            <person name="McDowell J.M."/>
            <person name="Beynon J."/>
            <person name="Tyler B.M."/>
        </authorList>
    </citation>
    <scope>NUCLEOTIDE SEQUENCE [LARGE SCALE GENOMIC DNA]</scope>
    <source>
        <strain evidence="3">Emoy2</strain>
    </source>
</reference>
<sequence>MGAGSAATETESSLTPGEDTLRLGHCRTVQSDSGRWRWRNYRTNNRNGNRRSNHDGIQLRVGADDDEDFADV</sequence>
<dbReference type="EnsemblProtists" id="HpaT810059">
    <property type="protein sequence ID" value="HpaP810059"/>
    <property type="gene ID" value="HpaG810059"/>
</dbReference>
<name>M4BU72_HYAAE</name>
<dbReference type="EMBL" id="JH597910">
    <property type="status" value="NOT_ANNOTATED_CDS"/>
    <property type="molecule type" value="Genomic_DNA"/>
</dbReference>
<evidence type="ECO:0000256" key="1">
    <source>
        <dbReference type="SAM" id="MobiDB-lite"/>
    </source>
</evidence>
<dbReference type="VEuPathDB" id="FungiDB:HpaG810059"/>
<dbReference type="InParanoid" id="M4BU72"/>
<keyword evidence="3" id="KW-1185">Reference proteome</keyword>
<protein>
    <submittedName>
        <fullName evidence="2">Uncharacterized protein</fullName>
    </submittedName>
</protein>
<dbReference type="HOGENOM" id="CLU_2727611_0_0_1"/>
<proteinExistence type="predicted"/>
<feature type="region of interest" description="Disordered" evidence="1">
    <location>
        <begin position="1"/>
        <end position="25"/>
    </location>
</feature>
<evidence type="ECO:0000313" key="2">
    <source>
        <dbReference type="EnsemblProtists" id="HpaP810059"/>
    </source>
</evidence>
<organism evidence="2 3">
    <name type="scientific">Hyaloperonospora arabidopsidis (strain Emoy2)</name>
    <name type="common">Downy mildew agent</name>
    <name type="synonym">Peronospora arabidopsidis</name>
    <dbReference type="NCBI Taxonomy" id="559515"/>
    <lineage>
        <taxon>Eukaryota</taxon>
        <taxon>Sar</taxon>
        <taxon>Stramenopiles</taxon>
        <taxon>Oomycota</taxon>
        <taxon>Peronosporomycetes</taxon>
        <taxon>Peronosporales</taxon>
        <taxon>Peronosporaceae</taxon>
        <taxon>Hyaloperonospora</taxon>
    </lineage>
</organism>
<accession>M4BU72</accession>
<dbReference type="AlphaFoldDB" id="M4BU72"/>